<evidence type="ECO:0000313" key="2">
    <source>
        <dbReference type="Proteomes" id="UP000031599"/>
    </source>
</evidence>
<comment type="caution">
    <text evidence="1">The sequence shown here is derived from an EMBL/GenBank/DDBJ whole genome shotgun (WGS) entry which is preliminary data.</text>
</comment>
<reference evidence="1 2" key="1">
    <citation type="submission" date="2014-12" db="EMBL/GenBank/DDBJ databases">
        <title>Genome assembly of Enhygromyxa salina DSM 15201.</title>
        <authorList>
            <person name="Sharma G."/>
            <person name="Subramanian S."/>
        </authorList>
    </citation>
    <scope>NUCLEOTIDE SEQUENCE [LARGE SCALE GENOMIC DNA]</scope>
    <source>
        <strain evidence="1 2">DSM 15201</strain>
    </source>
</reference>
<protein>
    <recommendedName>
        <fullName evidence="3">Type I-U CRISPR-associated protein Cas5/Cas6</fullName>
    </recommendedName>
</protein>
<evidence type="ECO:0008006" key="3">
    <source>
        <dbReference type="Google" id="ProtNLM"/>
    </source>
</evidence>
<sequence>MIGLRLTFTAGRYHATGWDHHVNEGVAEWPPAPWRILRALVAASYRLADHERGGVSELLERLTPLPVYRLPAASTAHLRHYMPTDNKPVKVLDTFVAVGDGARAPAEVLVWWPGLELTDPERELLGRLLQHVAYLGRAESWVEIAVADVDESQTPNARPQAFDEPANVQTVRLLTVQSTEELAAWRERWLEAVPAKGKGKSPTPPASVWDVLNVSTAELQRERWSQAPGSCWVDYRLEEPPRVRPRARRAKQTGPSGAVFLLESAVRPSADQTLVIAERMRSTVMALANKRTGAVPWQFSGKDHNDAPLTGHEHAYFLPLARRDRDGRELIDRVLIWARDGFAPDTWASLQQLAASGRRLRGQADEHPLELILAGYGGFDQLRALLPVNAAHPLEGSWLGPSRTWVSATPFVPPRFTKSRRNQLIDTPEDQLRWLLREVLGVPEHEVSEIETEESKDTFGWSRFVRVRKKDRSRTAARAGSGFRITFTKPVCGPIALGYGAHFGLGLFRPA</sequence>
<dbReference type="InterPro" id="IPR019089">
    <property type="entry name" value="Cas_GSU0054"/>
</dbReference>
<name>A0A0C1ZN90_9BACT</name>
<gene>
    <name evidence="1" type="ORF">DB30_06550</name>
</gene>
<dbReference type="AlphaFoldDB" id="A0A0C1ZN90"/>
<dbReference type="RefSeq" id="WP_052546507.1">
    <property type="nucleotide sequence ID" value="NZ_JMCC02000007.1"/>
</dbReference>
<dbReference type="NCBIfam" id="TIGR02165">
    <property type="entry name" value="cas5_6_GSU0054"/>
    <property type="match status" value="1"/>
</dbReference>
<organism evidence="1 2">
    <name type="scientific">Enhygromyxa salina</name>
    <dbReference type="NCBI Taxonomy" id="215803"/>
    <lineage>
        <taxon>Bacteria</taxon>
        <taxon>Pseudomonadati</taxon>
        <taxon>Myxococcota</taxon>
        <taxon>Polyangia</taxon>
        <taxon>Nannocystales</taxon>
        <taxon>Nannocystaceae</taxon>
        <taxon>Enhygromyxa</taxon>
    </lineage>
</organism>
<dbReference type="EMBL" id="JMCC02000007">
    <property type="protein sequence ID" value="KIG18939.1"/>
    <property type="molecule type" value="Genomic_DNA"/>
</dbReference>
<dbReference type="Proteomes" id="UP000031599">
    <property type="component" value="Unassembled WGS sequence"/>
</dbReference>
<accession>A0A0C1ZN90</accession>
<evidence type="ECO:0000313" key="1">
    <source>
        <dbReference type="EMBL" id="KIG18939.1"/>
    </source>
</evidence>
<proteinExistence type="predicted"/>